<dbReference type="SUPFAM" id="SSF52540">
    <property type="entry name" value="P-loop containing nucleoside triphosphate hydrolases"/>
    <property type="match status" value="1"/>
</dbReference>
<dbReference type="InterPro" id="IPR003136">
    <property type="entry name" value="Cytidylate_kin"/>
</dbReference>
<keyword evidence="2 8" id="KW-0808">Transferase</keyword>
<dbReference type="CDD" id="cd02020">
    <property type="entry name" value="CMPK"/>
    <property type="match status" value="1"/>
</dbReference>
<evidence type="ECO:0000259" key="9">
    <source>
        <dbReference type="Pfam" id="PF02224"/>
    </source>
</evidence>
<accession>A0A0X8VBW6</accession>
<comment type="catalytic activity">
    <reaction evidence="7 8">
        <text>CMP + ATP = CDP + ADP</text>
        <dbReference type="Rhea" id="RHEA:11600"/>
        <dbReference type="ChEBI" id="CHEBI:30616"/>
        <dbReference type="ChEBI" id="CHEBI:58069"/>
        <dbReference type="ChEBI" id="CHEBI:60377"/>
        <dbReference type="ChEBI" id="CHEBI:456216"/>
        <dbReference type="EC" id="2.7.4.25"/>
    </reaction>
</comment>
<dbReference type="KEGG" id="cpro:CPRO_25400"/>
<comment type="subcellular location">
    <subcellularLocation>
        <location evidence="8">Cytoplasm</location>
    </subcellularLocation>
</comment>
<gene>
    <name evidence="8" type="primary">cmk</name>
    <name evidence="10" type="synonym">cmk_2</name>
    <name evidence="10" type="ORF">CPRO_25400</name>
    <name evidence="11" type="ORF">SAMN02745151_00907</name>
</gene>
<dbReference type="GO" id="GO:0005524">
    <property type="term" value="F:ATP binding"/>
    <property type="evidence" value="ECO:0007669"/>
    <property type="project" value="UniProtKB-UniRule"/>
</dbReference>
<keyword evidence="4 8" id="KW-0418">Kinase</keyword>
<evidence type="ECO:0000313" key="10">
    <source>
        <dbReference type="EMBL" id="AMJ42088.1"/>
    </source>
</evidence>
<dbReference type="NCBIfam" id="TIGR00017">
    <property type="entry name" value="cmk"/>
    <property type="match status" value="1"/>
</dbReference>
<proteinExistence type="inferred from homology"/>
<keyword evidence="12" id="KW-1185">Reference proteome</keyword>
<reference evidence="13" key="3">
    <citation type="submission" date="2016-11" db="EMBL/GenBank/DDBJ databases">
        <authorList>
            <person name="Jaros S."/>
            <person name="Januszkiewicz K."/>
            <person name="Wedrychowicz H."/>
        </authorList>
    </citation>
    <scope>NUCLEOTIDE SEQUENCE [LARGE SCALE GENOMIC DNA]</scope>
    <source>
        <strain evidence="13">DSM 1682</strain>
    </source>
</reference>
<keyword evidence="3 8" id="KW-0547">Nucleotide-binding</keyword>
<dbReference type="Proteomes" id="UP000184204">
    <property type="component" value="Unassembled WGS sequence"/>
</dbReference>
<evidence type="ECO:0000313" key="11">
    <source>
        <dbReference type="EMBL" id="SHE51145.1"/>
    </source>
</evidence>
<evidence type="ECO:0000256" key="1">
    <source>
        <dbReference type="ARBA" id="ARBA00009427"/>
    </source>
</evidence>
<evidence type="ECO:0000256" key="6">
    <source>
        <dbReference type="ARBA" id="ARBA00047615"/>
    </source>
</evidence>
<dbReference type="EC" id="2.7.4.25" evidence="8"/>
<evidence type="ECO:0000256" key="3">
    <source>
        <dbReference type="ARBA" id="ARBA00022741"/>
    </source>
</evidence>
<keyword evidence="5 8" id="KW-0067">ATP-binding</keyword>
<evidence type="ECO:0000313" key="13">
    <source>
        <dbReference type="Proteomes" id="UP000184204"/>
    </source>
</evidence>
<evidence type="ECO:0000256" key="7">
    <source>
        <dbReference type="ARBA" id="ARBA00048478"/>
    </source>
</evidence>
<dbReference type="GO" id="GO:0005829">
    <property type="term" value="C:cytosol"/>
    <property type="evidence" value="ECO:0007669"/>
    <property type="project" value="TreeGrafter"/>
</dbReference>
<dbReference type="RefSeq" id="WP_066054042.1">
    <property type="nucleotide sequence ID" value="NZ_CP014223.1"/>
</dbReference>
<dbReference type="OrthoDB" id="9807434at2"/>
<dbReference type="InterPro" id="IPR011994">
    <property type="entry name" value="Cytidylate_kinase_dom"/>
</dbReference>
<dbReference type="EMBL" id="CP014223">
    <property type="protein sequence ID" value="AMJ42088.1"/>
    <property type="molecule type" value="Genomic_DNA"/>
</dbReference>
<evidence type="ECO:0000313" key="12">
    <source>
        <dbReference type="Proteomes" id="UP000068026"/>
    </source>
</evidence>
<feature type="binding site" evidence="8">
    <location>
        <begin position="10"/>
        <end position="18"/>
    </location>
    <ligand>
        <name>ATP</name>
        <dbReference type="ChEBI" id="CHEBI:30616"/>
    </ligand>
</feature>
<protein>
    <recommendedName>
        <fullName evidence="8">Cytidylate kinase</fullName>
        <shortName evidence="8">CK</shortName>
        <ecNumber evidence="8">2.7.4.25</ecNumber>
    </recommendedName>
    <alternativeName>
        <fullName evidence="8">Cytidine monophosphate kinase</fullName>
        <shortName evidence="8">CMP kinase</shortName>
    </alternativeName>
</protein>
<evidence type="ECO:0000256" key="2">
    <source>
        <dbReference type="ARBA" id="ARBA00022679"/>
    </source>
</evidence>
<dbReference type="GO" id="GO:0036431">
    <property type="term" value="F:dCMP kinase activity"/>
    <property type="evidence" value="ECO:0007669"/>
    <property type="project" value="InterPro"/>
</dbReference>
<reference evidence="11" key="4">
    <citation type="submission" date="2016-11" db="EMBL/GenBank/DDBJ databases">
        <authorList>
            <person name="Varghese N."/>
            <person name="Submissions S."/>
        </authorList>
    </citation>
    <scope>NUCLEOTIDE SEQUENCE</scope>
    <source>
        <strain evidence="11">DSM 1682</strain>
    </source>
</reference>
<organism evidence="11 13">
    <name type="scientific">Anaerotignum propionicum DSM 1682</name>
    <dbReference type="NCBI Taxonomy" id="991789"/>
    <lineage>
        <taxon>Bacteria</taxon>
        <taxon>Bacillati</taxon>
        <taxon>Bacillota</taxon>
        <taxon>Clostridia</taxon>
        <taxon>Lachnospirales</taxon>
        <taxon>Anaerotignaceae</taxon>
        <taxon>Anaerotignum</taxon>
    </lineage>
</organism>
<evidence type="ECO:0000256" key="4">
    <source>
        <dbReference type="ARBA" id="ARBA00022777"/>
    </source>
</evidence>
<evidence type="ECO:0000256" key="5">
    <source>
        <dbReference type="ARBA" id="ARBA00022840"/>
    </source>
</evidence>
<name>A0A0X8VBW6_ANAPI</name>
<reference evidence="10 12" key="1">
    <citation type="journal article" date="2016" name="Genome Announc.">
        <title>Complete Genome Sequence of the Amino Acid-Fermenting Clostridium propionicum X2 (DSM 1682).</title>
        <authorList>
            <person name="Poehlein A."/>
            <person name="Schlien K."/>
            <person name="Chowdhury N.P."/>
            <person name="Gottschalk G."/>
            <person name="Buckel W."/>
            <person name="Daniel R."/>
        </authorList>
    </citation>
    <scope>NUCLEOTIDE SEQUENCE [LARGE SCALE GENOMIC DNA]</scope>
    <source>
        <strain evidence="10 12">X2</strain>
    </source>
</reference>
<sequence length="227" mass="25423">MKRFAVAVDGPAGSGKSTVAKAVAKRLGIIYVDTGAMYRGVAYDCIQKGVDCSDEKAVLLLLEEIHLEIQPTQEGQRIFLENQDITEKIRTQQIGQGASEVAKIQSVRQKLGDIQRAMANQNSVVMDGRDIGTYVLPQAEVKIYMDAGVDERAMRRMGELKAKGEKPDFEVVRKEIIQRDENDMNRQHNPLRKAKDAVYIDTTKMSIEESVDKILTIVQEKLGEVWV</sequence>
<evidence type="ECO:0000256" key="8">
    <source>
        <dbReference type="HAMAP-Rule" id="MF_00238"/>
    </source>
</evidence>
<dbReference type="Proteomes" id="UP000068026">
    <property type="component" value="Chromosome"/>
</dbReference>
<dbReference type="GO" id="GO:0006220">
    <property type="term" value="P:pyrimidine nucleotide metabolic process"/>
    <property type="evidence" value="ECO:0007669"/>
    <property type="project" value="UniProtKB-UniRule"/>
</dbReference>
<dbReference type="PANTHER" id="PTHR21299">
    <property type="entry name" value="CYTIDYLATE KINASE/PANTOATE-BETA-ALANINE LIGASE"/>
    <property type="match status" value="1"/>
</dbReference>
<dbReference type="GO" id="GO:0015949">
    <property type="term" value="P:nucleobase-containing small molecule interconversion"/>
    <property type="evidence" value="ECO:0007669"/>
    <property type="project" value="TreeGrafter"/>
</dbReference>
<dbReference type="Gene3D" id="3.40.50.300">
    <property type="entry name" value="P-loop containing nucleotide triphosphate hydrolases"/>
    <property type="match status" value="1"/>
</dbReference>
<dbReference type="PANTHER" id="PTHR21299:SF2">
    <property type="entry name" value="CYTIDYLATE KINASE"/>
    <property type="match status" value="1"/>
</dbReference>
<dbReference type="InterPro" id="IPR027417">
    <property type="entry name" value="P-loop_NTPase"/>
</dbReference>
<keyword evidence="8" id="KW-0963">Cytoplasm</keyword>
<dbReference type="AlphaFoldDB" id="A0A0X8VBW6"/>
<dbReference type="HAMAP" id="MF_00238">
    <property type="entry name" value="Cytidyl_kinase_type1"/>
    <property type="match status" value="1"/>
</dbReference>
<comment type="similarity">
    <text evidence="1 8">Belongs to the cytidylate kinase family. Type 1 subfamily.</text>
</comment>
<reference evidence="12" key="2">
    <citation type="submission" date="2016-01" db="EMBL/GenBank/DDBJ databases">
        <authorList>
            <person name="Poehlein A."/>
            <person name="Schlien K."/>
            <person name="Gottschalk G."/>
            <person name="Buckel W."/>
            <person name="Daniel R."/>
        </authorList>
    </citation>
    <scope>NUCLEOTIDE SEQUENCE [LARGE SCALE GENOMIC DNA]</scope>
    <source>
        <strain evidence="12">X2</strain>
    </source>
</reference>
<comment type="catalytic activity">
    <reaction evidence="6 8">
        <text>dCMP + ATP = dCDP + ADP</text>
        <dbReference type="Rhea" id="RHEA:25094"/>
        <dbReference type="ChEBI" id="CHEBI:30616"/>
        <dbReference type="ChEBI" id="CHEBI:57566"/>
        <dbReference type="ChEBI" id="CHEBI:58593"/>
        <dbReference type="ChEBI" id="CHEBI:456216"/>
        <dbReference type="EC" id="2.7.4.25"/>
    </reaction>
</comment>
<dbReference type="EMBL" id="FQUA01000003">
    <property type="protein sequence ID" value="SHE51145.1"/>
    <property type="molecule type" value="Genomic_DNA"/>
</dbReference>
<dbReference type="Pfam" id="PF02224">
    <property type="entry name" value="Cytidylate_kin"/>
    <property type="match status" value="1"/>
</dbReference>
<feature type="domain" description="Cytidylate kinase" evidence="9">
    <location>
        <begin position="6"/>
        <end position="219"/>
    </location>
</feature>